<organism evidence="3 5">
    <name type="scientific">Chryseobacterium jejuense</name>
    <dbReference type="NCBI Taxonomy" id="445960"/>
    <lineage>
        <taxon>Bacteria</taxon>
        <taxon>Pseudomonadati</taxon>
        <taxon>Bacteroidota</taxon>
        <taxon>Flavobacteriia</taxon>
        <taxon>Flavobacteriales</taxon>
        <taxon>Weeksellaceae</taxon>
        <taxon>Chryseobacterium group</taxon>
        <taxon>Chryseobacterium</taxon>
    </lineage>
</organism>
<dbReference type="PROSITE" id="PS51257">
    <property type="entry name" value="PROKAR_LIPOPROTEIN"/>
    <property type="match status" value="1"/>
</dbReference>
<dbReference type="AlphaFoldDB" id="A0A2X2X1V1"/>
<feature type="chain" id="PRO_5016955510" evidence="1">
    <location>
        <begin position="21"/>
        <end position="227"/>
    </location>
</feature>
<keyword evidence="4" id="KW-1185">Reference proteome</keyword>
<evidence type="ECO:0000313" key="3">
    <source>
        <dbReference type="EMBL" id="SQB46654.1"/>
    </source>
</evidence>
<sequence length="227" mass="26463">MRKKLLIYSFLLFTIISCQSQEYGKDIFDLEKLSLTMNVEKFYKKSMAGSIRDLNYVEKKTVNEYDVSLYGDRNTIVGIEYDVKSYSPEDTVAKFKELTFSQLETFTTEKGDLMLMSATGKIPYDKVQNTIVQLTKAYKEPTVEKKEFSLFTSYHYTWVLDDRLIQIVSGKKLDFDQPHIILSEKEKNEIQEIESDNLEETHLYICSKAHVDQLKGKLNSGDWSDFK</sequence>
<dbReference type="STRING" id="445960.SAMN05421542_0386"/>
<feature type="signal peptide" evidence="1">
    <location>
        <begin position="1"/>
        <end position="20"/>
    </location>
</feature>
<keyword evidence="1" id="KW-0732">Signal</keyword>
<name>A0A2X2X1V1_CHRJE</name>
<dbReference type="OrthoDB" id="1454218at2"/>
<dbReference type="EMBL" id="FNEG01000001">
    <property type="protein sequence ID" value="SDI19523.1"/>
    <property type="molecule type" value="Genomic_DNA"/>
</dbReference>
<dbReference type="Proteomes" id="UP000199426">
    <property type="component" value="Unassembled WGS sequence"/>
</dbReference>
<gene>
    <name evidence="3" type="ORF">NCTC13492_03730</name>
    <name evidence="2" type="ORF">SAMN05421542_0386</name>
</gene>
<evidence type="ECO:0000313" key="2">
    <source>
        <dbReference type="EMBL" id="SDI19523.1"/>
    </source>
</evidence>
<protein>
    <submittedName>
        <fullName evidence="3">Uncharacterized protein</fullName>
    </submittedName>
</protein>
<dbReference type="RefSeq" id="WP_089733026.1">
    <property type="nucleotide sequence ID" value="NZ_FNEG01000001.1"/>
</dbReference>
<evidence type="ECO:0000313" key="5">
    <source>
        <dbReference type="Proteomes" id="UP000251670"/>
    </source>
</evidence>
<dbReference type="Proteomes" id="UP000251670">
    <property type="component" value="Unassembled WGS sequence"/>
</dbReference>
<reference evidence="3 5" key="2">
    <citation type="submission" date="2018-06" db="EMBL/GenBank/DDBJ databases">
        <authorList>
            <consortium name="Pathogen Informatics"/>
            <person name="Doyle S."/>
        </authorList>
    </citation>
    <scope>NUCLEOTIDE SEQUENCE [LARGE SCALE GENOMIC DNA]</scope>
    <source>
        <strain evidence="3 5">NCTC13492</strain>
    </source>
</reference>
<reference evidence="2 4" key="1">
    <citation type="submission" date="2016-10" db="EMBL/GenBank/DDBJ databases">
        <authorList>
            <person name="Varghese N."/>
            <person name="Submissions S."/>
        </authorList>
    </citation>
    <scope>NUCLEOTIDE SEQUENCE [LARGE SCALE GENOMIC DNA]</scope>
    <source>
        <strain evidence="2 4">DSM 19299</strain>
    </source>
</reference>
<accession>A0A2X2X1V1</accession>
<proteinExistence type="predicted"/>
<evidence type="ECO:0000313" key="4">
    <source>
        <dbReference type="Proteomes" id="UP000199426"/>
    </source>
</evidence>
<dbReference type="EMBL" id="UAWB01000013">
    <property type="protein sequence ID" value="SQB46654.1"/>
    <property type="molecule type" value="Genomic_DNA"/>
</dbReference>
<evidence type="ECO:0000256" key="1">
    <source>
        <dbReference type="SAM" id="SignalP"/>
    </source>
</evidence>